<dbReference type="Pfam" id="PF13290">
    <property type="entry name" value="CHB_HEX_C_1"/>
    <property type="match status" value="1"/>
</dbReference>
<dbReference type="Pfam" id="PF00754">
    <property type="entry name" value="F5_F8_type_C"/>
    <property type="match status" value="1"/>
</dbReference>
<feature type="domain" description="GH29D-like beta-sandwich" evidence="11">
    <location>
        <begin position="554"/>
        <end position="612"/>
    </location>
</feature>
<dbReference type="PANTHER" id="PTHR22600">
    <property type="entry name" value="BETA-HEXOSAMINIDASE"/>
    <property type="match status" value="1"/>
</dbReference>
<dbReference type="InterPro" id="IPR017853">
    <property type="entry name" value="GH"/>
</dbReference>
<dbReference type="InterPro" id="IPR029018">
    <property type="entry name" value="Hex-like_dom2"/>
</dbReference>
<dbReference type="PRINTS" id="PR00738">
    <property type="entry name" value="GLHYDRLASE20"/>
</dbReference>
<keyword evidence="4 12" id="KW-0378">Hydrolase</keyword>
<dbReference type="GO" id="GO:0004563">
    <property type="term" value="F:beta-N-acetylhexosaminidase activity"/>
    <property type="evidence" value="ECO:0007669"/>
    <property type="project" value="UniProtKB-EC"/>
</dbReference>
<dbReference type="InterPro" id="IPR015883">
    <property type="entry name" value="Glyco_hydro_20_cat"/>
</dbReference>
<evidence type="ECO:0000259" key="11">
    <source>
        <dbReference type="Pfam" id="PF13290"/>
    </source>
</evidence>
<evidence type="ECO:0000259" key="10">
    <source>
        <dbReference type="Pfam" id="PF02838"/>
    </source>
</evidence>
<keyword evidence="5" id="KW-0326">Glycosidase</keyword>
<dbReference type="Gene3D" id="3.30.379.10">
    <property type="entry name" value="Chitobiase/beta-hexosaminidase domain 2-like"/>
    <property type="match status" value="1"/>
</dbReference>
<evidence type="ECO:0000256" key="6">
    <source>
        <dbReference type="PIRSR" id="PIRSR625705-1"/>
    </source>
</evidence>
<evidence type="ECO:0000313" key="13">
    <source>
        <dbReference type="Proteomes" id="UP000018362"/>
    </source>
</evidence>
<evidence type="ECO:0000256" key="3">
    <source>
        <dbReference type="ARBA" id="ARBA00012663"/>
    </source>
</evidence>
<protein>
    <recommendedName>
        <fullName evidence="3">beta-N-acetylhexosaminidase</fullName>
        <ecNumber evidence="3">3.2.1.52</ecNumber>
    </recommendedName>
</protein>
<dbReference type="Pfam" id="PF00728">
    <property type="entry name" value="Glyco_hydro_20"/>
    <property type="match status" value="1"/>
</dbReference>
<dbReference type="GO" id="GO:0005975">
    <property type="term" value="P:carbohydrate metabolic process"/>
    <property type="evidence" value="ECO:0007669"/>
    <property type="project" value="InterPro"/>
</dbReference>
<evidence type="ECO:0000256" key="5">
    <source>
        <dbReference type="ARBA" id="ARBA00023295"/>
    </source>
</evidence>
<comment type="caution">
    <text evidence="12">The sequence shown here is derived from an EMBL/GenBank/DDBJ whole genome shotgun (WGS) entry which is preliminary data.</text>
</comment>
<keyword evidence="7" id="KW-0732">Signal</keyword>
<evidence type="ECO:0000259" key="9">
    <source>
        <dbReference type="Pfam" id="PF00754"/>
    </source>
</evidence>
<dbReference type="SUPFAM" id="SSF49785">
    <property type="entry name" value="Galactose-binding domain-like"/>
    <property type="match status" value="1"/>
</dbReference>
<evidence type="ECO:0000256" key="2">
    <source>
        <dbReference type="ARBA" id="ARBA00006285"/>
    </source>
</evidence>
<dbReference type="InterPro" id="IPR000421">
    <property type="entry name" value="FA58C"/>
</dbReference>
<evidence type="ECO:0000313" key="12">
    <source>
        <dbReference type="EMBL" id="CDA71042.1"/>
    </source>
</evidence>
<comment type="catalytic activity">
    <reaction evidence="1">
        <text>Hydrolysis of terminal non-reducing N-acetyl-D-hexosamine residues in N-acetyl-beta-D-hexosaminides.</text>
        <dbReference type="EC" id="3.2.1.52"/>
    </reaction>
</comment>
<dbReference type="InterPro" id="IPR059177">
    <property type="entry name" value="GH29D-like_dom"/>
</dbReference>
<feature type="active site" description="Proton donor" evidence="6">
    <location>
        <position position="338"/>
    </location>
</feature>
<name>R6D0A4_9BACT</name>
<dbReference type="AlphaFoldDB" id="R6D0A4"/>
<feature type="domain" description="Beta-hexosaminidase bacterial type N-terminal" evidence="10">
    <location>
        <begin position="33"/>
        <end position="159"/>
    </location>
</feature>
<sequence length="779" mass="88267">MKRISFNLMGVLCILFSTCFYACSEKRTLNSDYEIIPKPLDVNCKGDASFLLKDGVAVIYPENNRKMQDNAEFLVDYVERQTGVKLTSHAGMPVDGAICLTLDLSDDNAEAYKLIVNDKRVCISGASEAGVFYGIQTLRKSLPVAQDINVNLSAVEIYDKPRFAYRGAMLDVARHFYTVDEVKTFIDMLALHNINRFHWHLTDDQGWRIEIKKYPKLMSVASERKETVVGRWYSGIYDGKPYGGYYTQDELRDVIDYAAKRHITIIPEVDLPGHMQAALTAYPELGCTGGPYEVRTIWGVSQDVLCVGNDFTLQFVKDVLSEVADIFPSEYIHIGGDECPKVRWEKCPKCQERIKSLGLKSDAKHTKEQRLQSYMIQEAAKYLKEKGKRIIGWTEILEGGLVPDATLMSWIGESGGIEAAHQHHDVIMTPNTYLYFDYYQSKKVEDEPLAIGGYLPIEKTYNYEPMPKELTKEEQQYIKGVQANLWTEYIPVFSQVQYMVLPRLGAAAEVQWTDPSKKDYKDFLRRVPHLVAVYDCYGWNCATHVYDVNVDMKADTVNHVLNVQLSTMADDPIYYTLDGQDPTEKSLKYTKPFTIDQSVVLKTMAVHPDRTSKISVDTIRFNKATLKPVVLLQPNESRFSPDGPVVLVDGRNGNHSFDTGAWLAVAGNDLEAVINMQAETILSSASVHVYVRKDAWLFDARGFSVSVSSDNKNYKEVASQEYKQMQESDSDGIIEHELSFDPCKATYVKIKVISEKSMPDWHWDAGKAPFLLVDEIILN</sequence>
<reference evidence="12" key="1">
    <citation type="submission" date="2012-11" db="EMBL/GenBank/DDBJ databases">
        <title>Dependencies among metagenomic species, viruses, plasmids and units of genetic variation.</title>
        <authorList>
            <person name="Nielsen H.B."/>
            <person name="Almeida M."/>
            <person name="Juncker A.S."/>
            <person name="Rasmussen S."/>
            <person name="Li J."/>
            <person name="Sunagawa S."/>
            <person name="Plichta D."/>
            <person name="Gautier L."/>
            <person name="Le Chatelier E."/>
            <person name="Peletier E."/>
            <person name="Bonde I."/>
            <person name="Nielsen T."/>
            <person name="Manichanh C."/>
            <person name="Arumugam M."/>
            <person name="Batto J."/>
            <person name="Santos M.B.Q.D."/>
            <person name="Blom N."/>
            <person name="Borruel N."/>
            <person name="Burgdorf K.S."/>
            <person name="Boumezbeur F."/>
            <person name="Casellas F."/>
            <person name="Dore J."/>
            <person name="Guarner F."/>
            <person name="Hansen T."/>
            <person name="Hildebrand F."/>
            <person name="Kaas R.S."/>
            <person name="Kennedy S."/>
            <person name="Kristiansen K."/>
            <person name="Kultima J.R."/>
            <person name="Leonard P."/>
            <person name="Levenez F."/>
            <person name="Lund O."/>
            <person name="Moumen B."/>
            <person name="Le Paslier D."/>
            <person name="Pons N."/>
            <person name="Pedersen O."/>
            <person name="Prifti E."/>
            <person name="Qin J."/>
            <person name="Raes J."/>
            <person name="Tap J."/>
            <person name="Tims S."/>
            <person name="Ussery D.W."/>
            <person name="Yamada T."/>
            <person name="MetaHit consortium"/>
            <person name="Renault P."/>
            <person name="Sicheritz-Ponten T."/>
            <person name="Bork P."/>
            <person name="Wang J."/>
            <person name="Brunak S."/>
            <person name="Ehrlich S.D."/>
        </authorList>
    </citation>
    <scope>NUCLEOTIDE SEQUENCE [LARGE SCALE GENOMIC DNA]</scope>
</reference>
<feature type="domain" description="F5/8 type C" evidence="9">
    <location>
        <begin position="654"/>
        <end position="756"/>
    </location>
</feature>
<accession>R6D0A4</accession>
<evidence type="ECO:0000259" key="8">
    <source>
        <dbReference type="Pfam" id="PF00728"/>
    </source>
</evidence>
<dbReference type="Gene3D" id="2.60.120.260">
    <property type="entry name" value="Galactose-binding domain-like"/>
    <property type="match status" value="1"/>
</dbReference>
<dbReference type="PANTHER" id="PTHR22600:SF57">
    <property type="entry name" value="BETA-N-ACETYLHEXOSAMINIDASE"/>
    <property type="match status" value="1"/>
</dbReference>
<dbReference type="InterPro" id="IPR008979">
    <property type="entry name" value="Galactose-bd-like_sf"/>
</dbReference>
<dbReference type="EC" id="3.2.1.52" evidence="3"/>
<dbReference type="CDD" id="cd06563">
    <property type="entry name" value="GH20_chitobiase-like"/>
    <property type="match status" value="1"/>
</dbReference>
<evidence type="ECO:0000256" key="1">
    <source>
        <dbReference type="ARBA" id="ARBA00001231"/>
    </source>
</evidence>
<dbReference type="Gene3D" id="3.20.20.80">
    <property type="entry name" value="Glycosidases"/>
    <property type="match status" value="1"/>
</dbReference>
<dbReference type="EMBL" id="CBCJ010000132">
    <property type="protein sequence ID" value="CDA71042.1"/>
    <property type="molecule type" value="Genomic_DNA"/>
</dbReference>
<dbReference type="SUPFAM" id="SSF51445">
    <property type="entry name" value="(Trans)glycosidases"/>
    <property type="match status" value="1"/>
</dbReference>
<evidence type="ECO:0000256" key="4">
    <source>
        <dbReference type="ARBA" id="ARBA00022801"/>
    </source>
</evidence>
<gene>
    <name evidence="12" type="ORF">BN509_02014</name>
</gene>
<feature type="signal peptide" evidence="7">
    <location>
        <begin position="1"/>
        <end position="22"/>
    </location>
</feature>
<organism evidence="12 13">
    <name type="scientific">Phocaeicola coprocola CAG:162</name>
    <dbReference type="NCBI Taxonomy" id="1263040"/>
    <lineage>
        <taxon>Bacteria</taxon>
        <taxon>Pseudomonadati</taxon>
        <taxon>Bacteroidota</taxon>
        <taxon>Bacteroidia</taxon>
        <taxon>Bacteroidales</taxon>
        <taxon>Bacteroidaceae</taxon>
        <taxon>Phocaeicola</taxon>
    </lineage>
</organism>
<feature type="chain" id="PRO_5004414957" description="beta-N-acetylhexosaminidase" evidence="7">
    <location>
        <begin position="23"/>
        <end position="779"/>
    </location>
</feature>
<dbReference type="InterPro" id="IPR025705">
    <property type="entry name" value="Beta_hexosaminidase_sua/sub"/>
</dbReference>
<comment type="similarity">
    <text evidence="2">Belongs to the glycosyl hydrolase 20 family.</text>
</comment>
<dbReference type="InterPro" id="IPR015882">
    <property type="entry name" value="HEX_bac_N"/>
</dbReference>
<dbReference type="Pfam" id="PF02838">
    <property type="entry name" value="Glyco_hydro_20b"/>
    <property type="match status" value="1"/>
</dbReference>
<feature type="domain" description="Glycoside hydrolase family 20 catalytic" evidence="8">
    <location>
        <begin position="163"/>
        <end position="514"/>
    </location>
</feature>
<dbReference type="GO" id="GO:0016020">
    <property type="term" value="C:membrane"/>
    <property type="evidence" value="ECO:0007669"/>
    <property type="project" value="TreeGrafter"/>
</dbReference>
<dbReference type="Proteomes" id="UP000018362">
    <property type="component" value="Unassembled WGS sequence"/>
</dbReference>
<evidence type="ECO:0000256" key="7">
    <source>
        <dbReference type="SAM" id="SignalP"/>
    </source>
</evidence>
<dbReference type="RefSeq" id="WP_022126189.1">
    <property type="nucleotide sequence ID" value="NZ_FR881007.1"/>
</dbReference>
<proteinExistence type="inferred from homology"/>
<dbReference type="SUPFAM" id="SSF55545">
    <property type="entry name" value="beta-N-acetylhexosaminidase-like domain"/>
    <property type="match status" value="1"/>
</dbReference>
<dbReference type="GO" id="GO:0030203">
    <property type="term" value="P:glycosaminoglycan metabolic process"/>
    <property type="evidence" value="ECO:0007669"/>
    <property type="project" value="TreeGrafter"/>
</dbReference>